<sequence>MLFELEKECLEAYRRKVDQASQFRAQLRQAVADSEVEVTYICSVMGKRPVYLMKLEQSAGKLQEKVEVVMPQLEEMRKRKIEIQGGNIISVVEGGDWKGNIRSGQVIDYGEAVVMPGLIDVVRVPSGKKVSSKKDLTLNHPSLSISPLKNKNRTRSQKLISKPLEKDLKSYLMAVIQAVLLSCPSVLKLGLIRRSLGIHFQLPLKVFVKFGFFTDTMSSNLRKCDFV</sequence>
<accession>A0A5J4ZQH2</accession>
<name>A0A5J4ZQH2_9ASTE</name>
<dbReference type="Pfam" id="PF24890">
    <property type="entry name" value="ALN_composite"/>
    <property type="match status" value="1"/>
</dbReference>
<comment type="subcellular location">
    <subcellularLocation>
        <location evidence="1">Cytoplasm</location>
        <location evidence="1">Cytoskeleton</location>
    </subcellularLocation>
</comment>
<gene>
    <name evidence="6" type="ORF">F0562_013577</name>
</gene>
<dbReference type="InterPro" id="IPR007145">
    <property type="entry name" value="MAP65_Ase1_PRC1"/>
</dbReference>
<dbReference type="GO" id="GO:0005737">
    <property type="term" value="C:cytoplasm"/>
    <property type="evidence" value="ECO:0007669"/>
    <property type="project" value="TreeGrafter"/>
</dbReference>
<feature type="domain" description="Allantoinase composite" evidence="5">
    <location>
        <begin position="80"/>
        <end position="112"/>
    </location>
</feature>
<reference evidence="6 7" key="1">
    <citation type="submission" date="2019-09" db="EMBL/GenBank/DDBJ databases">
        <title>A chromosome-level genome assembly of the Chinese tupelo Nyssa sinensis.</title>
        <authorList>
            <person name="Yang X."/>
            <person name="Kang M."/>
            <person name="Yang Y."/>
            <person name="Xiong H."/>
            <person name="Wang M."/>
            <person name="Zhang Z."/>
            <person name="Wang Z."/>
            <person name="Wu H."/>
            <person name="Ma T."/>
            <person name="Liu J."/>
            <person name="Xi Z."/>
        </authorList>
    </citation>
    <scope>NUCLEOTIDE SEQUENCE [LARGE SCALE GENOMIC DNA]</scope>
    <source>
        <strain evidence="6">J267</strain>
        <tissue evidence="6">Leaf</tissue>
    </source>
</reference>
<keyword evidence="3" id="KW-0493">Microtubule</keyword>
<dbReference type="GO" id="GO:0008017">
    <property type="term" value="F:microtubule binding"/>
    <property type="evidence" value="ECO:0007669"/>
    <property type="project" value="InterPro"/>
</dbReference>
<dbReference type="InterPro" id="IPR056854">
    <property type="entry name" value="ALN_composite"/>
</dbReference>
<evidence type="ECO:0000256" key="2">
    <source>
        <dbReference type="ARBA" id="ARBA00006187"/>
    </source>
</evidence>
<dbReference type="EMBL" id="CM018049">
    <property type="protein sequence ID" value="KAA8519321.1"/>
    <property type="molecule type" value="Genomic_DNA"/>
</dbReference>
<evidence type="ECO:0000313" key="7">
    <source>
        <dbReference type="Proteomes" id="UP000325577"/>
    </source>
</evidence>
<evidence type="ECO:0000259" key="5">
    <source>
        <dbReference type="Pfam" id="PF24890"/>
    </source>
</evidence>
<dbReference type="PANTHER" id="PTHR19321:SF7">
    <property type="entry name" value="65-KDA MICROTUBULE-ASSOCIATED PROTEIN 3"/>
    <property type="match status" value="1"/>
</dbReference>
<protein>
    <recommendedName>
        <fullName evidence="5">Allantoinase composite domain-containing protein</fullName>
    </recommendedName>
</protein>
<dbReference type="AlphaFoldDB" id="A0A5J4ZQH2"/>
<keyword evidence="4" id="KW-0963">Cytoplasm</keyword>
<evidence type="ECO:0000256" key="4">
    <source>
        <dbReference type="ARBA" id="ARBA00023212"/>
    </source>
</evidence>
<proteinExistence type="inferred from homology"/>
<dbReference type="OrthoDB" id="1747524at2759"/>
<keyword evidence="4" id="KW-0206">Cytoskeleton</keyword>
<comment type="similarity">
    <text evidence="2">Belongs to the MAP65/ASE1 family.</text>
</comment>
<dbReference type="PANTHER" id="PTHR19321">
    <property type="entry name" value="PROTEIN REGULATOR OF CYTOKINESIS 1 PRC1-RELATED"/>
    <property type="match status" value="1"/>
</dbReference>
<dbReference type="GO" id="GO:0005819">
    <property type="term" value="C:spindle"/>
    <property type="evidence" value="ECO:0007669"/>
    <property type="project" value="TreeGrafter"/>
</dbReference>
<dbReference type="GO" id="GO:0005874">
    <property type="term" value="C:microtubule"/>
    <property type="evidence" value="ECO:0007669"/>
    <property type="project" value="UniProtKB-KW"/>
</dbReference>
<evidence type="ECO:0000256" key="3">
    <source>
        <dbReference type="ARBA" id="ARBA00022701"/>
    </source>
</evidence>
<keyword evidence="7" id="KW-1185">Reference proteome</keyword>
<organism evidence="6 7">
    <name type="scientific">Nyssa sinensis</name>
    <dbReference type="NCBI Taxonomy" id="561372"/>
    <lineage>
        <taxon>Eukaryota</taxon>
        <taxon>Viridiplantae</taxon>
        <taxon>Streptophyta</taxon>
        <taxon>Embryophyta</taxon>
        <taxon>Tracheophyta</taxon>
        <taxon>Spermatophyta</taxon>
        <taxon>Magnoliopsida</taxon>
        <taxon>eudicotyledons</taxon>
        <taxon>Gunneridae</taxon>
        <taxon>Pentapetalae</taxon>
        <taxon>asterids</taxon>
        <taxon>Cornales</taxon>
        <taxon>Nyssaceae</taxon>
        <taxon>Nyssa</taxon>
    </lineage>
</organism>
<dbReference type="Proteomes" id="UP000325577">
    <property type="component" value="Linkage Group LG6"/>
</dbReference>
<dbReference type="GO" id="GO:0000226">
    <property type="term" value="P:microtubule cytoskeleton organization"/>
    <property type="evidence" value="ECO:0007669"/>
    <property type="project" value="InterPro"/>
</dbReference>
<evidence type="ECO:0000313" key="6">
    <source>
        <dbReference type="EMBL" id="KAA8519321.1"/>
    </source>
</evidence>
<evidence type="ECO:0000256" key="1">
    <source>
        <dbReference type="ARBA" id="ARBA00004245"/>
    </source>
</evidence>